<proteinExistence type="predicted"/>
<organism evidence="1 2">
    <name type="scientific">Hydrogenophaga palleronii</name>
    <dbReference type="NCBI Taxonomy" id="65655"/>
    <lineage>
        <taxon>Bacteria</taxon>
        <taxon>Pseudomonadati</taxon>
        <taxon>Pseudomonadota</taxon>
        <taxon>Betaproteobacteria</taxon>
        <taxon>Burkholderiales</taxon>
        <taxon>Comamonadaceae</taxon>
        <taxon>Hydrogenophaga</taxon>
    </lineage>
</organism>
<evidence type="ECO:0000313" key="1">
    <source>
        <dbReference type="EMBL" id="MDR7150640.1"/>
    </source>
</evidence>
<protein>
    <submittedName>
        <fullName evidence="1">Transposase</fullName>
    </submittedName>
</protein>
<dbReference type="RefSeq" id="WP_310316491.1">
    <property type="nucleotide sequence ID" value="NZ_JAVDWU010000005.1"/>
</dbReference>
<dbReference type="InterPro" id="IPR009057">
    <property type="entry name" value="Homeodomain-like_sf"/>
</dbReference>
<keyword evidence="2" id="KW-1185">Reference proteome</keyword>
<name>A0ABU1WMW5_9BURK</name>
<dbReference type="Pfam" id="PF13565">
    <property type="entry name" value="HTH_32"/>
    <property type="match status" value="1"/>
</dbReference>
<dbReference type="NCBIfam" id="NF033545">
    <property type="entry name" value="transpos_IS630"/>
    <property type="match status" value="1"/>
</dbReference>
<gene>
    <name evidence="1" type="ORF">J2W49_002603</name>
</gene>
<reference evidence="1 2" key="1">
    <citation type="submission" date="2023-07" db="EMBL/GenBank/DDBJ databases">
        <title>Sorghum-associated microbial communities from plants grown in Nebraska, USA.</title>
        <authorList>
            <person name="Schachtman D."/>
        </authorList>
    </citation>
    <scope>NUCLEOTIDE SEQUENCE [LARGE SCALE GENOMIC DNA]</scope>
    <source>
        <strain evidence="1 2">4249</strain>
    </source>
</reference>
<dbReference type="SUPFAM" id="SSF46689">
    <property type="entry name" value="Homeodomain-like"/>
    <property type="match status" value="1"/>
</dbReference>
<dbReference type="EMBL" id="JAVDWU010000005">
    <property type="protein sequence ID" value="MDR7150640.1"/>
    <property type="molecule type" value="Genomic_DNA"/>
</dbReference>
<comment type="caution">
    <text evidence="1">The sequence shown here is derived from an EMBL/GenBank/DDBJ whole genome shotgun (WGS) entry which is preliminary data.</text>
</comment>
<accession>A0ABU1WMW5</accession>
<sequence length="350" mass="39490">MRVAEAIELDAQTERGLHVLSKGRRVEARVQQRASVILLAAQGWQNKDIAEEVRLDRRQVALWRRRFIEGGIQALLQDAARSGRTPSVTRALESLILSRTLHEQPTAGAHWSTRTLASHLGLSATTIRRVWQRNGIQPHLQDLLKVSPDPSRVENMLVDVVGLHMSPFVHAMVFSCDEKGPVQAVTRTAAPHLRHGGTTTLLAALNALHALDGAVISKSRGRHRQAEWLKFLRQIHRRTPKHIKLHLIVDNDATQRYPEVQAWLAEHPRWVTHPAPGNTSWLNRTKRFLRDELAHRIRRDSFPSLGELQQATAQYIELPTKTPKPFIWTASALANTKRTRAAPALPPITK</sequence>
<dbReference type="Proteomes" id="UP001265700">
    <property type="component" value="Unassembled WGS sequence"/>
</dbReference>
<dbReference type="InterPro" id="IPR047655">
    <property type="entry name" value="Transpos_IS630-like"/>
</dbReference>
<evidence type="ECO:0000313" key="2">
    <source>
        <dbReference type="Proteomes" id="UP001265700"/>
    </source>
</evidence>